<dbReference type="InterPro" id="IPR010879">
    <property type="entry name" value="DUF1508"/>
</dbReference>
<dbReference type="InterPro" id="IPR036913">
    <property type="entry name" value="YegP-like_sf"/>
</dbReference>
<dbReference type="OrthoDB" id="9802792at2"/>
<dbReference type="RefSeq" id="WP_120606330.1">
    <property type="nucleotide sequence ID" value="NZ_JABFJX010000180.1"/>
</dbReference>
<accession>A0A3A8JZR0</accession>
<evidence type="ECO:0000313" key="4">
    <source>
        <dbReference type="Proteomes" id="UP000268313"/>
    </source>
</evidence>
<evidence type="ECO:0000313" key="3">
    <source>
        <dbReference type="EMBL" id="RKG97704.1"/>
    </source>
</evidence>
<name>A0A3A8JZR0_9BACT</name>
<dbReference type="SUPFAM" id="SSF160113">
    <property type="entry name" value="YegP-like"/>
    <property type="match status" value="1"/>
</dbReference>
<dbReference type="AlphaFoldDB" id="A0A3A8JZR0"/>
<gene>
    <name evidence="3" type="ORF">D7X32_31825</name>
</gene>
<evidence type="ECO:0000259" key="2">
    <source>
        <dbReference type="Pfam" id="PF07411"/>
    </source>
</evidence>
<reference evidence="4" key="1">
    <citation type="submission" date="2018-09" db="EMBL/GenBank/DDBJ databases">
        <authorList>
            <person name="Livingstone P.G."/>
            <person name="Whitworth D.E."/>
        </authorList>
    </citation>
    <scope>NUCLEOTIDE SEQUENCE [LARGE SCALE GENOMIC DNA]</scope>
    <source>
        <strain evidence="4">CA043D</strain>
    </source>
</reference>
<sequence>MNTFKFQIYKDARGEWRWKLISTNGRIVADSGEGYSSSSAARDAAQRVKDNAGEATIE</sequence>
<organism evidence="3 4">
    <name type="scientific">Corallococcus carmarthensis</name>
    <dbReference type="NCBI Taxonomy" id="2316728"/>
    <lineage>
        <taxon>Bacteria</taxon>
        <taxon>Pseudomonadati</taxon>
        <taxon>Myxococcota</taxon>
        <taxon>Myxococcia</taxon>
        <taxon>Myxococcales</taxon>
        <taxon>Cystobacterineae</taxon>
        <taxon>Myxococcaceae</taxon>
        <taxon>Corallococcus</taxon>
    </lineage>
</organism>
<keyword evidence="4" id="KW-1185">Reference proteome</keyword>
<proteinExistence type="predicted"/>
<evidence type="ECO:0000256" key="1">
    <source>
        <dbReference type="SAM" id="MobiDB-lite"/>
    </source>
</evidence>
<feature type="region of interest" description="Disordered" evidence="1">
    <location>
        <begin position="32"/>
        <end position="58"/>
    </location>
</feature>
<feature type="domain" description="DUF1508" evidence="2">
    <location>
        <begin position="11"/>
        <end position="58"/>
    </location>
</feature>
<protein>
    <submittedName>
        <fullName evidence="3">DUF1508 domain-containing protein</fullName>
    </submittedName>
</protein>
<dbReference type="Pfam" id="PF07411">
    <property type="entry name" value="DUF1508"/>
    <property type="match status" value="1"/>
</dbReference>
<dbReference type="Proteomes" id="UP000268313">
    <property type="component" value="Unassembled WGS sequence"/>
</dbReference>
<dbReference type="Gene3D" id="3.30.160.160">
    <property type="entry name" value="YegP-like"/>
    <property type="match status" value="1"/>
</dbReference>
<dbReference type="EMBL" id="RAWE01000166">
    <property type="protein sequence ID" value="RKG97704.1"/>
    <property type="molecule type" value="Genomic_DNA"/>
</dbReference>
<comment type="caution">
    <text evidence="3">The sequence shown here is derived from an EMBL/GenBank/DDBJ whole genome shotgun (WGS) entry which is preliminary data.</text>
</comment>